<dbReference type="EMBL" id="JAYMYR010000003">
    <property type="protein sequence ID" value="KAK7372686.1"/>
    <property type="molecule type" value="Genomic_DNA"/>
</dbReference>
<keyword evidence="3" id="KW-1185">Reference proteome</keyword>
<protein>
    <submittedName>
        <fullName evidence="2">Uncharacterized protein</fullName>
    </submittedName>
</protein>
<sequence>MPPKNKGKAIAGKDAPQSSPTKVTGPEHSPNKRQKISKISKEGAPPPQSPPRNIQQQPIDPYDVYNRSRHNEYLEHAIMFLTKPVVKEPEIPDVPLPPLVYEEPPRSTGGLEDIVESAKLICRKKD</sequence>
<proteinExistence type="predicted"/>
<name>A0AAN9NHF0_PHACN</name>
<evidence type="ECO:0000313" key="2">
    <source>
        <dbReference type="EMBL" id="KAK7372686.1"/>
    </source>
</evidence>
<evidence type="ECO:0000313" key="3">
    <source>
        <dbReference type="Proteomes" id="UP001374584"/>
    </source>
</evidence>
<accession>A0AAN9NHF0</accession>
<organism evidence="2 3">
    <name type="scientific">Phaseolus coccineus</name>
    <name type="common">Scarlet runner bean</name>
    <name type="synonym">Phaseolus multiflorus</name>
    <dbReference type="NCBI Taxonomy" id="3886"/>
    <lineage>
        <taxon>Eukaryota</taxon>
        <taxon>Viridiplantae</taxon>
        <taxon>Streptophyta</taxon>
        <taxon>Embryophyta</taxon>
        <taxon>Tracheophyta</taxon>
        <taxon>Spermatophyta</taxon>
        <taxon>Magnoliopsida</taxon>
        <taxon>eudicotyledons</taxon>
        <taxon>Gunneridae</taxon>
        <taxon>Pentapetalae</taxon>
        <taxon>rosids</taxon>
        <taxon>fabids</taxon>
        <taxon>Fabales</taxon>
        <taxon>Fabaceae</taxon>
        <taxon>Papilionoideae</taxon>
        <taxon>50 kb inversion clade</taxon>
        <taxon>NPAAA clade</taxon>
        <taxon>indigoferoid/millettioid clade</taxon>
        <taxon>Phaseoleae</taxon>
        <taxon>Phaseolus</taxon>
    </lineage>
</organism>
<reference evidence="2 3" key="1">
    <citation type="submission" date="2024-01" db="EMBL/GenBank/DDBJ databases">
        <title>The genomes of 5 underutilized Papilionoideae crops provide insights into root nodulation and disease resistanc.</title>
        <authorList>
            <person name="Jiang F."/>
        </authorList>
    </citation>
    <scope>NUCLEOTIDE SEQUENCE [LARGE SCALE GENOMIC DNA]</scope>
    <source>
        <strain evidence="2">JINMINGXINNONG_FW02</strain>
        <tissue evidence="2">Leaves</tissue>
    </source>
</reference>
<gene>
    <name evidence="2" type="ORF">VNO80_06073</name>
</gene>
<feature type="region of interest" description="Disordered" evidence="1">
    <location>
        <begin position="89"/>
        <end position="109"/>
    </location>
</feature>
<dbReference type="Proteomes" id="UP001374584">
    <property type="component" value="Unassembled WGS sequence"/>
</dbReference>
<evidence type="ECO:0000256" key="1">
    <source>
        <dbReference type="SAM" id="MobiDB-lite"/>
    </source>
</evidence>
<comment type="caution">
    <text evidence="2">The sequence shown here is derived from an EMBL/GenBank/DDBJ whole genome shotgun (WGS) entry which is preliminary data.</text>
</comment>
<dbReference type="AlphaFoldDB" id="A0AAN9NHF0"/>
<feature type="region of interest" description="Disordered" evidence="1">
    <location>
        <begin position="1"/>
        <end position="61"/>
    </location>
</feature>